<name>A0ABV7L2J4_9PROT</name>
<dbReference type="PRINTS" id="PR01210">
    <property type="entry name" value="GGTRANSPTASE"/>
</dbReference>
<dbReference type="EC" id="3.4.19.13" evidence="9"/>
<dbReference type="GO" id="GO:0103068">
    <property type="term" value="F:leukotriene C4 gamma-glutamyl transferase activity"/>
    <property type="evidence" value="ECO:0007669"/>
    <property type="project" value="UniProtKB-EC"/>
</dbReference>
<keyword evidence="4 9" id="KW-0808">Transferase</keyword>
<evidence type="ECO:0000313" key="13">
    <source>
        <dbReference type="Proteomes" id="UP001595528"/>
    </source>
</evidence>
<organism evidence="12 13">
    <name type="scientific">Marinibaculum pumilum</name>
    <dbReference type="NCBI Taxonomy" id="1766165"/>
    <lineage>
        <taxon>Bacteria</taxon>
        <taxon>Pseudomonadati</taxon>
        <taxon>Pseudomonadota</taxon>
        <taxon>Alphaproteobacteria</taxon>
        <taxon>Rhodospirillales</taxon>
        <taxon>Rhodospirillaceae</taxon>
        <taxon>Marinibaculum</taxon>
    </lineage>
</organism>
<evidence type="ECO:0000256" key="6">
    <source>
        <dbReference type="ARBA" id="ARBA00023145"/>
    </source>
</evidence>
<dbReference type="InterPro" id="IPR051792">
    <property type="entry name" value="GGT_bact"/>
</dbReference>
<comment type="catalytic activity">
    <reaction evidence="1 9">
        <text>an S-substituted glutathione + H2O = an S-substituted L-cysteinylglycine + L-glutamate</text>
        <dbReference type="Rhea" id="RHEA:59468"/>
        <dbReference type="ChEBI" id="CHEBI:15377"/>
        <dbReference type="ChEBI" id="CHEBI:29985"/>
        <dbReference type="ChEBI" id="CHEBI:90779"/>
        <dbReference type="ChEBI" id="CHEBI:143103"/>
        <dbReference type="EC" id="3.4.19.13"/>
    </reaction>
</comment>
<dbReference type="InterPro" id="IPR000101">
    <property type="entry name" value="GGT_peptidase"/>
</dbReference>
<evidence type="ECO:0000256" key="11">
    <source>
        <dbReference type="SAM" id="SignalP"/>
    </source>
</evidence>
<keyword evidence="6 9" id="KW-0865">Zymogen</keyword>
<dbReference type="InterPro" id="IPR043137">
    <property type="entry name" value="GGT_ssub_C"/>
</dbReference>
<comment type="subunit">
    <text evidence="9">This enzyme consists of two polypeptide chains, which are synthesized in precursor form from a single polypeptide.</text>
</comment>
<dbReference type="PANTHER" id="PTHR43199">
    <property type="entry name" value="GLUTATHIONE HYDROLASE"/>
    <property type="match status" value="1"/>
</dbReference>
<dbReference type="PANTHER" id="PTHR43199:SF1">
    <property type="entry name" value="GLUTATHIONE HYDROLASE PROENZYME"/>
    <property type="match status" value="1"/>
</dbReference>
<gene>
    <name evidence="12" type="primary">ggt</name>
    <name evidence="12" type="ORF">ACFOGJ_15445</name>
</gene>
<dbReference type="EC" id="2.3.2.2" evidence="9"/>
<feature type="region of interest" description="Disordered" evidence="10">
    <location>
        <begin position="44"/>
        <end position="78"/>
    </location>
</feature>
<evidence type="ECO:0000313" key="12">
    <source>
        <dbReference type="EMBL" id="MFC3228639.1"/>
    </source>
</evidence>
<evidence type="ECO:0000256" key="4">
    <source>
        <dbReference type="ARBA" id="ARBA00022679"/>
    </source>
</evidence>
<evidence type="ECO:0000256" key="9">
    <source>
        <dbReference type="RuleBase" id="RU368036"/>
    </source>
</evidence>
<evidence type="ECO:0000256" key="1">
    <source>
        <dbReference type="ARBA" id="ARBA00001049"/>
    </source>
</evidence>
<evidence type="ECO:0000256" key="7">
    <source>
        <dbReference type="ARBA" id="ARBA00023315"/>
    </source>
</evidence>
<evidence type="ECO:0000256" key="3">
    <source>
        <dbReference type="ARBA" id="ARBA00009381"/>
    </source>
</evidence>
<comment type="similarity">
    <text evidence="3 9">Belongs to the gamma-glutamyltransferase family.</text>
</comment>
<keyword evidence="11" id="KW-0732">Signal</keyword>
<sequence>MMRRDATSLRGIARHLLLPALAAGLLAPWAAPIAAEAPVAAQSPAAPVHDTARAEPEAAAGPAAGAAPSPARGDPREQLPYARPAAEVARQGAMIVTANPHATRAGEAVLARGGSAADAAIAAALVLAVVEPQSSGLGGGGFALTFDAASGTVAALDGRETAPEGATPQLFLDEATGGPMGFREAVVGGRSVGVPGLPHLLEALHRRDGQMPWAELVAPAIALARDGFAVSPRLHALLAGDPVLASDPAAGPLFYPGGRPAPVGHRLVNPALADTLTALAWGGAAIFSSGPLADAIVAAVQRAPNPGMLSATDLAAYRVKVRAPVCAPYRGYRVCGMGPPSSGGITVLQALGILEQADMARLAPDDGRWHPAAAHRLVEALRLAFADRNLYIADTDFVPVPVAGLLDPAYLAERAALVGFDALPEPVPAGTPPLPAGDGLQKEGRLWPFDPGLDLSMPSTSHLSVVDVLGNAVSMTNSIETAFGAHRMVGGFLLNNQLTDFSFRPAMGLRPVANRVEPGKRPRSSMAPTLVFDDRGDLYAILGSPGGSSIIGYVTAALVALLDWRLGPADAVNLPHAFSAGGGAVLESGPRQAALAHVLAAKGHELRFRPATSGLAIVQRRGDGWVGAADPRREGTVGGL</sequence>
<dbReference type="SUPFAM" id="SSF56235">
    <property type="entry name" value="N-terminal nucleophile aminohydrolases (Ntn hydrolases)"/>
    <property type="match status" value="1"/>
</dbReference>
<comment type="catalytic activity">
    <reaction evidence="2 9">
        <text>glutathione + H2O = L-cysteinylglycine + L-glutamate</text>
        <dbReference type="Rhea" id="RHEA:28807"/>
        <dbReference type="ChEBI" id="CHEBI:15377"/>
        <dbReference type="ChEBI" id="CHEBI:29985"/>
        <dbReference type="ChEBI" id="CHEBI:57925"/>
        <dbReference type="ChEBI" id="CHEBI:61694"/>
        <dbReference type="EC" id="3.4.19.13"/>
    </reaction>
</comment>
<evidence type="ECO:0000256" key="10">
    <source>
        <dbReference type="SAM" id="MobiDB-lite"/>
    </source>
</evidence>
<keyword evidence="13" id="KW-1185">Reference proteome</keyword>
<comment type="catalytic activity">
    <reaction evidence="8 9">
        <text>an N-terminal (5-L-glutamyl)-[peptide] + an alpha-amino acid = 5-L-glutamyl amino acid + an N-terminal L-alpha-aminoacyl-[peptide]</text>
        <dbReference type="Rhea" id="RHEA:23904"/>
        <dbReference type="Rhea" id="RHEA-COMP:9780"/>
        <dbReference type="Rhea" id="RHEA-COMP:9795"/>
        <dbReference type="ChEBI" id="CHEBI:77644"/>
        <dbReference type="ChEBI" id="CHEBI:78597"/>
        <dbReference type="ChEBI" id="CHEBI:78599"/>
        <dbReference type="ChEBI" id="CHEBI:78608"/>
        <dbReference type="EC" id="2.3.2.2"/>
    </reaction>
</comment>
<dbReference type="InterPro" id="IPR029055">
    <property type="entry name" value="Ntn_hydrolases_N"/>
</dbReference>
<comment type="pathway">
    <text evidence="9">Sulfur metabolism; glutathione metabolism.</text>
</comment>
<comment type="caution">
    <text evidence="12">The sequence shown here is derived from an EMBL/GenBank/DDBJ whole genome shotgun (WGS) entry which is preliminary data.</text>
</comment>
<feature type="signal peptide" evidence="11">
    <location>
        <begin position="1"/>
        <end position="22"/>
    </location>
</feature>
<feature type="compositionally biased region" description="Low complexity" evidence="10">
    <location>
        <begin position="57"/>
        <end position="72"/>
    </location>
</feature>
<keyword evidence="7 9" id="KW-0012">Acyltransferase</keyword>
<dbReference type="Gene3D" id="3.60.20.40">
    <property type="match status" value="1"/>
</dbReference>
<dbReference type="Pfam" id="PF01019">
    <property type="entry name" value="G_glu_transpept"/>
    <property type="match status" value="1"/>
</dbReference>
<reference evidence="13" key="1">
    <citation type="journal article" date="2019" name="Int. J. Syst. Evol. Microbiol.">
        <title>The Global Catalogue of Microorganisms (GCM) 10K type strain sequencing project: providing services to taxonomists for standard genome sequencing and annotation.</title>
        <authorList>
            <consortium name="The Broad Institute Genomics Platform"/>
            <consortium name="The Broad Institute Genome Sequencing Center for Infectious Disease"/>
            <person name="Wu L."/>
            <person name="Ma J."/>
        </authorList>
    </citation>
    <scope>NUCLEOTIDE SEQUENCE [LARGE SCALE GENOMIC DNA]</scope>
    <source>
        <strain evidence="13">KCTC 42964</strain>
    </source>
</reference>
<feature type="chain" id="PRO_5047106238" description="Glutathione hydrolase proenzyme" evidence="11">
    <location>
        <begin position="23"/>
        <end position="640"/>
    </location>
</feature>
<dbReference type="NCBIfam" id="TIGR00066">
    <property type="entry name" value="g_glut_trans"/>
    <property type="match status" value="1"/>
</dbReference>
<evidence type="ECO:0000256" key="2">
    <source>
        <dbReference type="ARBA" id="ARBA00001089"/>
    </source>
</evidence>
<dbReference type="InterPro" id="IPR043138">
    <property type="entry name" value="GGT_lsub"/>
</dbReference>
<dbReference type="RefSeq" id="WP_379901956.1">
    <property type="nucleotide sequence ID" value="NZ_JBHRTR010000028.1"/>
</dbReference>
<dbReference type="EMBL" id="JBHRTR010000028">
    <property type="protein sequence ID" value="MFC3228639.1"/>
    <property type="molecule type" value="Genomic_DNA"/>
</dbReference>
<evidence type="ECO:0000256" key="5">
    <source>
        <dbReference type="ARBA" id="ARBA00022801"/>
    </source>
</evidence>
<dbReference type="Gene3D" id="1.10.246.130">
    <property type="match status" value="1"/>
</dbReference>
<keyword evidence="5 9" id="KW-0378">Hydrolase</keyword>
<protein>
    <recommendedName>
        <fullName evidence="9">Glutathione hydrolase proenzyme</fullName>
        <ecNumber evidence="9">2.3.2.2</ecNumber>
        <ecNumber evidence="9">3.4.19.13</ecNumber>
    </recommendedName>
    <component>
        <recommendedName>
            <fullName evidence="9">Glutathione hydrolase large chain</fullName>
        </recommendedName>
    </component>
    <component>
        <recommendedName>
            <fullName evidence="9">Glutathione hydrolase small chain</fullName>
        </recommendedName>
    </component>
</protein>
<comment type="PTM">
    <text evidence="9">Cleaved by autocatalysis into a large and a small subunit.</text>
</comment>
<proteinExistence type="inferred from homology"/>
<accession>A0ABV7L2J4</accession>
<evidence type="ECO:0000256" key="8">
    <source>
        <dbReference type="ARBA" id="ARBA00047417"/>
    </source>
</evidence>
<dbReference type="Proteomes" id="UP001595528">
    <property type="component" value="Unassembled WGS sequence"/>
</dbReference>
<keyword evidence="9" id="KW-0317">Glutathione biosynthesis</keyword>